<evidence type="ECO:0000256" key="7">
    <source>
        <dbReference type="ARBA" id="ARBA00041658"/>
    </source>
</evidence>
<dbReference type="Proteomes" id="UP001158576">
    <property type="component" value="Chromosome 1"/>
</dbReference>
<dbReference type="EMBL" id="OU015566">
    <property type="protein sequence ID" value="CAG5105320.1"/>
    <property type="molecule type" value="Genomic_DNA"/>
</dbReference>
<evidence type="ECO:0000256" key="2">
    <source>
        <dbReference type="ARBA" id="ARBA00011525"/>
    </source>
</evidence>
<dbReference type="Gene3D" id="3.40.718.10">
    <property type="entry name" value="Isopropylmalate Dehydrogenase"/>
    <property type="match status" value="1"/>
</dbReference>
<proteinExistence type="inferred from homology"/>
<organism evidence="10 11">
    <name type="scientific">Oikopleura dioica</name>
    <name type="common">Tunicate</name>
    <dbReference type="NCBI Taxonomy" id="34765"/>
    <lineage>
        <taxon>Eukaryota</taxon>
        <taxon>Metazoa</taxon>
        <taxon>Chordata</taxon>
        <taxon>Tunicata</taxon>
        <taxon>Appendicularia</taxon>
        <taxon>Copelata</taxon>
        <taxon>Oikopleuridae</taxon>
        <taxon>Oikopleura</taxon>
    </lineage>
</organism>
<dbReference type="NCBIfam" id="TIGR00175">
    <property type="entry name" value="mito_nad_idh"/>
    <property type="match status" value="1"/>
</dbReference>
<evidence type="ECO:0000256" key="3">
    <source>
        <dbReference type="ARBA" id="ARBA00022532"/>
    </source>
</evidence>
<feature type="domain" description="Isopropylmalate dehydrogenase-like" evidence="9">
    <location>
        <begin position="19"/>
        <end position="342"/>
    </location>
</feature>
<comment type="function">
    <text evidence="5">Plays a structural role to facilitate the assembly and ensure the full activity of the enzyme catalyzing the decarboxylation of isocitrate (ICT) into alpha-ketoglutarate. The heterodimer composed of the alpha (IDH3A) and beta (IDH3B) subunits and the heterodimer composed of the alpha (IDH3A) and gamma (IDH3G) subunits, have considerable basal activity but the full activity of the heterotetramer (containing two subunits of IDH3A, one of IDH3B and one of IDH3G) requires the assembly and cooperative function of both heterodimers.</text>
</comment>
<name>A0ABN7SRH9_OIKDI</name>
<evidence type="ECO:0000256" key="1">
    <source>
        <dbReference type="ARBA" id="ARBA00007769"/>
    </source>
</evidence>
<evidence type="ECO:0000313" key="11">
    <source>
        <dbReference type="Proteomes" id="UP001158576"/>
    </source>
</evidence>
<evidence type="ECO:0000256" key="8">
    <source>
        <dbReference type="ARBA" id="ARBA00041742"/>
    </source>
</evidence>
<accession>A0ABN7SRH9</accession>
<reference evidence="10 11" key="1">
    <citation type="submission" date="2021-04" db="EMBL/GenBank/DDBJ databases">
        <authorList>
            <person name="Bliznina A."/>
        </authorList>
    </citation>
    <scope>NUCLEOTIDE SEQUENCE [LARGE SCALE GENOMIC DNA]</scope>
</reference>
<comment type="similarity">
    <text evidence="1">Belongs to the isocitrate and isopropylmalate dehydrogenases family.</text>
</comment>
<dbReference type="SMART" id="SM01329">
    <property type="entry name" value="Iso_dh"/>
    <property type="match status" value="1"/>
</dbReference>
<evidence type="ECO:0000256" key="5">
    <source>
        <dbReference type="ARBA" id="ARBA00037063"/>
    </source>
</evidence>
<sequence length="346" mass="37544">MLRRGLVSIANTRSAAVKTVSLIPGDGVGPELMASVKDVFKSATVPVQFEEVGLTGVNTKEGAYEEAIASISKNGVCLMGALENAQAAGLQQSMSFQLRNDLGVFGAVAKIKSIEGLQSKFSNVDIVAIREQSEGEYKCLEHEPIQGVVEALKITTEQNSDRIHKFAFDYALRHGRKKVTCVHKANIMKKGDGLFLRRFREVAKQYPMIESQDMIVDNTCMQLVSNPHQFDVMVMPNLYGAIVDNLAAGLVGGAGVVPAECYSTQNCIFESGARHTFGAAAFKNIANPTAVLLASANMLDHMSLSMYGSRIRNAVNKTIKLKKTRTLDMGGYATTEQFTKAVIKNL</sequence>
<dbReference type="PANTHER" id="PTHR11835">
    <property type="entry name" value="DECARBOXYLATING DEHYDROGENASES-ISOCITRATE, ISOPROPYLMALATE, TARTRATE"/>
    <property type="match status" value="1"/>
</dbReference>
<keyword evidence="4" id="KW-0809">Transit peptide</keyword>
<evidence type="ECO:0000259" key="9">
    <source>
        <dbReference type="SMART" id="SM01329"/>
    </source>
</evidence>
<dbReference type="InterPro" id="IPR024084">
    <property type="entry name" value="IsoPropMal-DH-like_dom"/>
</dbReference>
<dbReference type="SUPFAM" id="SSF53659">
    <property type="entry name" value="Isocitrate/Isopropylmalate dehydrogenase-like"/>
    <property type="match status" value="1"/>
</dbReference>
<protein>
    <recommendedName>
        <fullName evidence="6">Isocitrate dehydrogenase [NAD] subunit beta, mitochondrial</fullName>
    </recommendedName>
    <alternativeName>
        <fullName evidence="7">Isocitric dehydrogenase subunit beta</fullName>
    </alternativeName>
    <alternativeName>
        <fullName evidence="8">NAD(+)-specific ICDH subunit beta</fullName>
    </alternativeName>
</protein>
<keyword evidence="3" id="KW-0816">Tricarboxylic acid cycle</keyword>
<gene>
    <name evidence="10" type="ORF">OKIOD_LOCUS10789</name>
</gene>
<evidence type="ECO:0000313" key="10">
    <source>
        <dbReference type="EMBL" id="CAG5105320.1"/>
    </source>
</evidence>
<comment type="subunit">
    <text evidence="2">Heterooligomer of subunits alpha (IDH3A), beta (IDH3B), and gamma (IDH3G) in the apparent ratio of 2:1:1. The heterodimer containing one IDH3A and one IDH3B subunit and the heterodimer containing one IDH3A and one IDH3G subunit assemble into a heterotetramer (which contains two subunits of IDH3A, one of IDH3B and one of IDH3G) and further into the heterooctamer.</text>
</comment>
<evidence type="ECO:0000256" key="6">
    <source>
        <dbReference type="ARBA" id="ARBA00041203"/>
    </source>
</evidence>
<dbReference type="InterPro" id="IPR004434">
    <property type="entry name" value="Isocitrate_DH_NAD"/>
</dbReference>
<dbReference type="Pfam" id="PF00180">
    <property type="entry name" value="Iso_dh"/>
    <property type="match status" value="1"/>
</dbReference>
<evidence type="ECO:0000256" key="4">
    <source>
        <dbReference type="ARBA" id="ARBA00022946"/>
    </source>
</evidence>
<keyword evidence="11" id="KW-1185">Reference proteome</keyword>
<dbReference type="PANTHER" id="PTHR11835:SF42">
    <property type="entry name" value="ISOCITRATE DEHYDROGENASE [NAD] SUBUNIT BETA, MITOCHONDRIAL"/>
    <property type="match status" value="1"/>
</dbReference>